<comment type="caution">
    <text evidence="3">The sequence shown here is derived from an EMBL/GenBank/DDBJ whole genome shotgun (WGS) entry which is preliminary data.</text>
</comment>
<keyword evidence="1" id="KW-0175">Coiled coil</keyword>
<keyword evidence="4" id="KW-1185">Reference proteome</keyword>
<dbReference type="RefSeq" id="WP_323276203.1">
    <property type="nucleotide sequence ID" value="NZ_JAYGHT010000131.1"/>
</dbReference>
<evidence type="ECO:0000256" key="2">
    <source>
        <dbReference type="SAM" id="MobiDB-lite"/>
    </source>
</evidence>
<dbReference type="EMBL" id="JAYGHT010000131">
    <property type="protein sequence ID" value="MEA5521333.1"/>
    <property type="molecule type" value="Genomic_DNA"/>
</dbReference>
<sequence length="1047" mass="118396">MTFDSQQAQGQIALLGIEKEVFLRGFYHSDDPRKGQDTGRKENGLKSEVVESWQKDKRGVYLVVNGGGHTDKDVKVGRAIFYEHDDLDKELQLDLWATLGLPQPTFQVDSGGKSIHSYWVFTEPIPIDQWRKLQSDLLEFADADRSIKNPSRVMRLAGALHQKGTRSEIISDSGIKYSYEAIREMIPTTQKTESINPPKTTTNNDPVPLYICLSKDDRKLIDNGIGEGSRNNEGAKLSRNLIGTASRLQYLGYEIEDNPEDLFEDYCARCSPPITHRERAAIWKSALKDNPTATLTDEMIENCIKAHRRSQNRGQTTTYQTSGDNALKPEQSKERHLEIANQGLSKEEQIKRAQKIIQFPIPESQQTTEINELSKDAAISPYETRKLVQEVEWETNFNADVIDSKQDFEKLITPVKLDLGEIFPAPLATALNTRAESDRIDPVRILQTVLPIVGTMLGGQVCVVLKQGETFKDDWEEYPIFYTVDIAPPSSGKSATQRGLIQPIQDLQREELKRVEQARIELEKVKAKWKEMKKEEKEDKAESPENPDVFEQTYCTARRYLFDQTTIQALGKKLSQQPMLNGSCWLRDELYATFKSLDQFTKGKGEALEFILSAWNGPLWGTVDRTDEANSYRFKGQCLNIAGGIQPQVAPKIWNTNQDPNGLLSRFLAAISQIPDDFDQWSTVKVNIYDTVSHYLKTLEKLPPSRILLDDAAQTEFIKYWSLLRRGYKLYLEDNPAYAYFLGKQCSYVGRFALLIHVLNCVATGESIKSPINISTLKKAIKLSQFYCHQFRLLQASSSVGNDADLDHVLYLVYETAKAKGGTITTRDISNRCRKFQKMTYQGKKINASVALKIFEAIANAGYGHVEGKTLILNQNDTVTQNDTALTQPSNTYEVKDDTDFDTGDTVTQKQNEDSLIAEIAEASMETHISKKLPQNDTVTPSDTSDSSEKSDFHNLKVGDVSINQISQVIKQDQPVLDFQTIAIAIQRETQRLRMTPKELENTLLSHYGAKELGLVRDSQLLKFLNWLQGLEKKSALIECNRTLDES</sequence>
<feature type="coiled-coil region" evidence="1">
    <location>
        <begin position="505"/>
        <end position="539"/>
    </location>
</feature>
<name>A0ABU5U2A9_9CYAN</name>
<organism evidence="3 4">
    <name type="scientific">Limnoraphis robusta CCNP1315</name>
    <dbReference type="NCBI Taxonomy" id="3110306"/>
    <lineage>
        <taxon>Bacteria</taxon>
        <taxon>Bacillati</taxon>
        <taxon>Cyanobacteriota</taxon>
        <taxon>Cyanophyceae</taxon>
        <taxon>Oscillatoriophycideae</taxon>
        <taxon>Oscillatoriales</taxon>
        <taxon>Sirenicapillariaceae</taxon>
        <taxon>Limnoraphis</taxon>
    </lineage>
</organism>
<proteinExistence type="predicted"/>
<feature type="region of interest" description="Disordered" evidence="2">
    <location>
        <begin position="928"/>
        <end position="952"/>
    </location>
</feature>
<evidence type="ECO:0000313" key="4">
    <source>
        <dbReference type="Proteomes" id="UP001301728"/>
    </source>
</evidence>
<reference evidence="3 4" key="1">
    <citation type="submission" date="2023-12" db="EMBL/GenBank/DDBJ databases">
        <title>Baltic Sea Cyanobacteria.</title>
        <authorList>
            <person name="Delbaje E."/>
            <person name="Fewer D.P."/>
            <person name="Shishido T.K."/>
        </authorList>
    </citation>
    <scope>NUCLEOTIDE SEQUENCE [LARGE SCALE GENOMIC DNA]</scope>
    <source>
        <strain evidence="3 4">CCNP 1315</strain>
    </source>
</reference>
<evidence type="ECO:0000256" key="1">
    <source>
        <dbReference type="SAM" id="Coils"/>
    </source>
</evidence>
<dbReference type="Pfam" id="PF13148">
    <property type="entry name" value="DUF3987"/>
    <property type="match status" value="1"/>
</dbReference>
<dbReference type="Proteomes" id="UP001301728">
    <property type="component" value="Unassembled WGS sequence"/>
</dbReference>
<gene>
    <name evidence="3" type="ORF">VB854_20550</name>
</gene>
<feature type="region of interest" description="Disordered" evidence="2">
    <location>
        <begin position="310"/>
        <end position="332"/>
    </location>
</feature>
<dbReference type="InterPro" id="IPR025048">
    <property type="entry name" value="DUF3987"/>
</dbReference>
<evidence type="ECO:0000313" key="3">
    <source>
        <dbReference type="EMBL" id="MEA5521333.1"/>
    </source>
</evidence>
<accession>A0ABU5U2A9</accession>
<protein>
    <submittedName>
        <fullName evidence="3">DUF3987 domain-containing protein</fullName>
    </submittedName>
</protein>
<feature type="compositionally biased region" description="Polar residues" evidence="2">
    <location>
        <begin position="312"/>
        <end position="324"/>
    </location>
</feature>